<sequence>MVWKMQLSLKRLDFNPLLKVTNEPLDHKVELTVMKKGSERISQ</sequence>
<reference evidence="1" key="1">
    <citation type="submission" date="2014-11" db="EMBL/GenBank/DDBJ databases">
        <authorList>
            <person name="Amaro Gonzalez C."/>
        </authorList>
    </citation>
    <scope>NUCLEOTIDE SEQUENCE</scope>
</reference>
<organism evidence="1">
    <name type="scientific">Anguilla anguilla</name>
    <name type="common">European freshwater eel</name>
    <name type="synonym">Muraena anguilla</name>
    <dbReference type="NCBI Taxonomy" id="7936"/>
    <lineage>
        <taxon>Eukaryota</taxon>
        <taxon>Metazoa</taxon>
        <taxon>Chordata</taxon>
        <taxon>Craniata</taxon>
        <taxon>Vertebrata</taxon>
        <taxon>Euteleostomi</taxon>
        <taxon>Actinopterygii</taxon>
        <taxon>Neopterygii</taxon>
        <taxon>Teleostei</taxon>
        <taxon>Anguilliformes</taxon>
        <taxon>Anguillidae</taxon>
        <taxon>Anguilla</taxon>
    </lineage>
</organism>
<protein>
    <submittedName>
        <fullName evidence="1">Uncharacterized protein</fullName>
    </submittedName>
</protein>
<evidence type="ECO:0000313" key="1">
    <source>
        <dbReference type="EMBL" id="JAH32814.1"/>
    </source>
</evidence>
<reference evidence="1" key="2">
    <citation type="journal article" date="2015" name="Fish Shellfish Immunol.">
        <title>Early steps in the European eel (Anguilla anguilla)-Vibrio vulnificus interaction in the gills: Role of the RtxA13 toxin.</title>
        <authorList>
            <person name="Callol A."/>
            <person name="Pajuelo D."/>
            <person name="Ebbesson L."/>
            <person name="Teles M."/>
            <person name="MacKenzie S."/>
            <person name="Amaro C."/>
        </authorList>
    </citation>
    <scope>NUCLEOTIDE SEQUENCE</scope>
</reference>
<proteinExistence type="predicted"/>
<dbReference type="AlphaFoldDB" id="A0A0E9RUN9"/>
<name>A0A0E9RUN9_ANGAN</name>
<accession>A0A0E9RUN9</accession>
<dbReference type="EMBL" id="GBXM01075763">
    <property type="protein sequence ID" value="JAH32814.1"/>
    <property type="molecule type" value="Transcribed_RNA"/>
</dbReference>